<dbReference type="RefSeq" id="WP_284101445.1">
    <property type="nucleotide sequence ID" value="NZ_JARRAF010000015.1"/>
</dbReference>
<gene>
    <name evidence="8" type="ORF">PZA18_13845</name>
</gene>
<evidence type="ECO:0000256" key="7">
    <source>
        <dbReference type="SAM" id="SignalP"/>
    </source>
</evidence>
<dbReference type="EMBL" id="JARRAF010000015">
    <property type="protein sequence ID" value="MDK2125133.1"/>
    <property type="molecule type" value="Genomic_DNA"/>
</dbReference>
<organism evidence="8 9">
    <name type="scientific">Parachitinimonas caeni</name>
    <dbReference type="NCBI Taxonomy" id="3031301"/>
    <lineage>
        <taxon>Bacteria</taxon>
        <taxon>Pseudomonadati</taxon>
        <taxon>Pseudomonadota</taxon>
        <taxon>Betaproteobacteria</taxon>
        <taxon>Neisseriales</taxon>
        <taxon>Chitinibacteraceae</taxon>
        <taxon>Parachitinimonas</taxon>
    </lineage>
</organism>
<keyword evidence="9" id="KW-1185">Reference proteome</keyword>
<name>A0ABT7DYJ3_9NEIS</name>
<evidence type="ECO:0000256" key="1">
    <source>
        <dbReference type="ARBA" id="ARBA00004236"/>
    </source>
</evidence>
<keyword evidence="7" id="KW-0732">Signal</keyword>
<keyword evidence="8" id="KW-0282">Flagellum</keyword>
<keyword evidence="8" id="KW-0969">Cilium</keyword>
<dbReference type="InterPro" id="IPR022781">
    <property type="entry name" value="Flagellar_biosynth_FliO"/>
</dbReference>
<dbReference type="Proteomes" id="UP001172778">
    <property type="component" value="Unassembled WGS sequence"/>
</dbReference>
<sequence>MRRIWSLSLAMWLMGTALAASDGAPSVAHALGGMTRPAPAAPFKNEPGAGELLLRAVGGLVFAGLAAFGAALVIRKVAPNLSFGNRNKRQIRIVESVRLSAKSQLILVQLADEELLLSEGEQGVQVLRSRAIDQPRQEEGAKPHV</sequence>
<keyword evidence="8" id="KW-0966">Cell projection</keyword>
<evidence type="ECO:0000256" key="4">
    <source>
        <dbReference type="ARBA" id="ARBA00022989"/>
    </source>
</evidence>
<evidence type="ECO:0000256" key="5">
    <source>
        <dbReference type="ARBA" id="ARBA00023136"/>
    </source>
</evidence>
<evidence type="ECO:0000256" key="6">
    <source>
        <dbReference type="SAM" id="Phobius"/>
    </source>
</evidence>
<feature type="transmembrane region" description="Helical" evidence="6">
    <location>
        <begin position="54"/>
        <end position="74"/>
    </location>
</feature>
<evidence type="ECO:0000256" key="2">
    <source>
        <dbReference type="ARBA" id="ARBA00022475"/>
    </source>
</evidence>
<protein>
    <submittedName>
        <fullName evidence="8">Flagellar biosynthetic protein FliO</fullName>
    </submittedName>
</protein>
<keyword evidence="2" id="KW-1003">Cell membrane</keyword>
<accession>A0ABT7DYJ3</accession>
<reference evidence="8" key="1">
    <citation type="submission" date="2023-03" db="EMBL/GenBank/DDBJ databases">
        <title>Chitinimonas shenzhenensis gen. nov., sp. nov., a novel member of family Burkholderiaceae isolated from activated sludge collected in Shen Zhen, China.</title>
        <authorList>
            <person name="Wang X."/>
        </authorList>
    </citation>
    <scope>NUCLEOTIDE SEQUENCE</scope>
    <source>
        <strain evidence="8">DQS-5</strain>
    </source>
</reference>
<keyword evidence="4 6" id="KW-1133">Transmembrane helix</keyword>
<dbReference type="Pfam" id="PF04347">
    <property type="entry name" value="FliO"/>
    <property type="match status" value="1"/>
</dbReference>
<evidence type="ECO:0000313" key="8">
    <source>
        <dbReference type="EMBL" id="MDK2125133.1"/>
    </source>
</evidence>
<proteinExistence type="predicted"/>
<evidence type="ECO:0000256" key="3">
    <source>
        <dbReference type="ARBA" id="ARBA00022692"/>
    </source>
</evidence>
<keyword evidence="3 6" id="KW-0812">Transmembrane</keyword>
<keyword evidence="5 6" id="KW-0472">Membrane</keyword>
<evidence type="ECO:0000313" key="9">
    <source>
        <dbReference type="Proteomes" id="UP001172778"/>
    </source>
</evidence>
<comment type="caution">
    <text evidence="8">The sequence shown here is derived from an EMBL/GenBank/DDBJ whole genome shotgun (WGS) entry which is preliminary data.</text>
</comment>
<comment type="subcellular location">
    <subcellularLocation>
        <location evidence="1">Cell membrane</location>
    </subcellularLocation>
</comment>
<feature type="chain" id="PRO_5045604945" evidence="7">
    <location>
        <begin position="20"/>
        <end position="145"/>
    </location>
</feature>
<feature type="signal peptide" evidence="7">
    <location>
        <begin position="1"/>
        <end position="19"/>
    </location>
</feature>